<name>A0A2T3ANM6_9PEZI</name>
<organism evidence="2 3">
    <name type="scientific">Coniella lustricola</name>
    <dbReference type="NCBI Taxonomy" id="2025994"/>
    <lineage>
        <taxon>Eukaryota</taxon>
        <taxon>Fungi</taxon>
        <taxon>Dikarya</taxon>
        <taxon>Ascomycota</taxon>
        <taxon>Pezizomycotina</taxon>
        <taxon>Sordariomycetes</taxon>
        <taxon>Sordariomycetidae</taxon>
        <taxon>Diaporthales</taxon>
        <taxon>Schizoparmaceae</taxon>
        <taxon>Coniella</taxon>
    </lineage>
</organism>
<evidence type="ECO:0000313" key="2">
    <source>
        <dbReference type="EMBL" id="PSS05267.1"/>
    </source>
</evidence>
<gene>
    <name evidence="2" type="ORF">BD289DRAFT_3904</name>
</gene>
<feature type="chain" id="PRO_5015486899" evidence="1">
    <location>
        <begin position="17"/>
        <end position="97"/>
    </location>
</feature>
<accession>A0A2T3ANM6</accession>
<evidence type="ECO:0000313" key="3">
    <source>
        <dbReference type="Proteomes" id="UP000241462"/>
    </source>
</evidence>
<feature type="signal peptide" evidence="1">
    <location>
        <begin position="1"/>
        <end position="16"/>
    </location>
</feature>
<keyword evidence="3" id="KW-1185">Reference proteome</keyword>
<sequence length="97" mass="11102">MSLFLQMGTFFPCAWCQYTMLDLCDVGNRNQSCSFTLTCGGCGLHSARLSFDGCFDCCFTTRWRICMCVKKPLLLCSLRMLWCGIAWRLVLFVDVKL</sequence>
<reference evidence="2 3" key="1">
    <citation type="journal article" date="2018" name="Mycol. Prog.">
        <title>Coniella lustricola, a new species from submerged detritus.</title>
        <authorList>
            <person name="Raudabaugh D.B."/>
            <person name="Iturriaga T."/>
            <person name="Carver A."/>
            <person name="Mondo S."/>
            <person name="Pangilinan J."/>
            <person name="Lipzen A."/>
            <person name="He G."/>
            <person name="Amirebrahimi M."/>
            <person name="Grigoriev I.V."/>
            <person name="Miller A.N."/>
        </authorList>
    </citation>
    <scope>NUCLEOTIDE SEQUENCE [LARGE SCALE GENOMIC DNA]</scope>
    <source>
        <strain evidence="2 3">B22-T-1</strain>
    </source>
</reference>
<dbReference type="InParanoid" id="A0A2T3ANM6"/>
<dbReference type="AlphaFoldDB" id="A0A2T3ANM6"/>
<proteinExistence type="predicted"/>
<evidence type="ECO:0000256" key="1">
    <source>
        <dbReference type="SAM" id="SignalP"/>
    </source>
</evidence>
<dbReference type="Proteomes" id="UP000241462">
    <property type="component" value="Unassembled WGS sequence"/>
</dbReference>
<dbReference type="EMBL" id="KZ678372">
    <property type="protein sequence ID" value="PSS05267.1"/>
    <property type="molecule type" value="Genomic_DNA"/>
</dbReference>
<keyword evidence="1" id="KW-0732">Signal</keyword>
<protein>
    <submittedName>
        <fullName evidence="2">Uncharacterized protein</fullName>
    </submittedName>
</protein>